<evidence type="ECO:0000256" key="1">
    <source>
        <dbReference type="ARBA" id="ARBA00022729"/>
    </source>
</evidence>
<evidence type="ECO:0000259" key="2">
    <source>
        <dbReference type="PROSITE" id="PS51109"/>
    </source>
</evidence>
<dbReference type="Proteomes" id="UP000013015">
    <property type="component" value="Unassembled WGS sequence"/>
</dbReference>
<proteinExistence type="predicted"/>
<dbReference type="SMART" id="SM01208">
    <property type="entry name" value="G5"/>
    <property type="match status" value="1"/>
</dbReference>
<dbReference type="Pfam" id="PF07501">
    <property type="entry name" value="G5"/>
    <property type="match status" value="1"/>
</dbReference>
<dbReference type="eggNOG" id="COG3583">
    <property type="taxonomic scope" value="Bacteria"/>
</dbReference>
<evidence type="ECO:0000313" key="3">
    <source>
        <dbReference type="EMBL" id="ENO17366.1"/>
    </source>
</evidence>
<dbReference type="AlphaFoldDB" id="N6X0Q8"/>
<dbReference type="Gene3D" id="1.10.530.10">
    <property type="match status" value="1"/>
</dbReference>
<dbReference type="PATRIC" id="fig|888050.3.peg.1827"/>
<dbReference type="HOGENOM" id="CLU_036884_1_1_11"/>
<sequence length="432" mass="45841">MFVLSGVSIASSRVQTTLEVDGVSQPVTVWGGTVQSVLEKADIEVGEHDLVQPSPSSPIPDGGAVVVRTARPYTVSVDGEEQQIWSTSSTADAVLADSATMGRSVSLATERSSENKENVPLVARDRSVRVVADGETKTIEAQPKDDVKSILDKAGVGIGANDRVSLGNTRGGALTLSVARVRRSLVTSDVPLPFEEHKVESADLFVGESLITQEGSEGQAQRTEWVETRDGKTSSAATTAETLKTQPTVAVRSIGTKPVTPQALVMAGLDPKASLEEGKDSLGRPYAKYTGALGTRSSVAEIEEIINTLPDQASKVEAVAAAQRSGVRVSYIGQDPKEIAQIQVAARGWAPSEFQCLVNLWNRESQWNPYAENASSGAYGIPQSLPGSKMATAGADWRTNPETQITWGLGYIADRYGTPCSAWAHSNAVGWY</sequence>
<dbReference type="InterPro" id="IPR007137">
    <property type="entry name" value="DUF348"/>
</dbReference>
<keyword evidence="4" id="KW-1185">Reference proteome</keyword>
<evidence type="ECO:0000313" key="4">
    <source>
        <dbReference type="Proteomes" id="UP000013015"/>
    </source>
</evidence>
<dbReference type="SUPFAM" id="SSF53955">
    <property type="entry name" value="Lysozyme-like"/>
    <property type="match status" value="1"/>
</dbReference>
<dbReference type="Pfam" id="PF01464">
    <property type="entry name" value="SLT"/>
    <property type="match status" value="1"/>
</dbReference>
<keyword evidence="1" id="KW-0732">Signal</keyword>
<dbReference type="Pfam" id="PF03990">
    <property type="entry name" value="DUF348"/>
    <property type="match status" value="3"/>
</dbReference>
<dbReference type="InterPro" id="IPR008258">
    <property type="entry name" value="Transglycosylase_SLT_dom_1"/>
</dbReference>
<dbReference type="PROSITE" id="PS51109">
    <property type="entry name" value="G5"/>
    <property type="match status" value="1"/>
</dbReference>
<dbReference type="STRING" id="888050.HMPREF9004_1908"/>
<dbReference type="EMBL" id="AQHZ01000029">
    <property type="protein sequence ID" value="ENO17366.1"/>
    <property type="molecule type" value="Genomic_DNA"/>
</dbReference>
<accession>N6X0Q8</accession>
<organism evidence="3 4">
    <name type="scientific">Schaalia cardiffensis F0333</name>
    <dbReference type="NCBI Taxonomy" id="888050"/>
    <lineage>
        <taxon>Bacteria</taxon>
        <taxon>Bacillati</taxon>
        <taxon>Actinomycetota</taxon>
        <taxon>Actinomycetes</taxon>
        <taxon>Actinomycetales</taxon>
        <taxon>Actinomycetaceae</taxon>
        <taxon>Schaalia</taxon>
    </lineage>
</organism>
<comment type="caution">
    <text evidence="3">The sequence shown here is derived from an EMBL/GenBank/DDBJ whole genome shotgun (WGS) entry which is preliminary data.</text>
</comment>
<dbReference type="InterPro" id="IPR011098">
    <property type="entry name" value="G5_dom"/>
</dbReference>
<gene>
    <name evidence="3" type="ORF">HMPREF9004_1908</name>
</gene>
<feature type="domain" description="G5" evidence="2">
    <location>
        <begin position="178"/>
        <end position="258"/>
    </location>
</feature>
<reference evidence="3 4" key="1">
    <citation type="submission" date="2013-03" db="EMBL/GenBank/DDBJ databases">
        <title>Reference genome for the Human Microbiome Project.</title>
        <authorList>
            <person name="Aqrawi P."/>
            <person name="Ayvaz T."/>
            <person name="Bess C."/>
            <person name="Blankenburg K."/>
            <person name="Coyle M."/>
            <person name="Deng J."/>
            <person name="Forbes L."/>
            <person name="Fowler G."/>
            <person name="Francisco L."/>
            <person name="Fu Q."/>
            <person name="Gibbs R."/>
            <person name="Gross S."/>
            <person name="Gubbala S."/>
            <person name="Hale W."/>
            <person name="Hemphill L."/>
            <person name="Highlander S."/>
            <person name="Hirani K."/>
            <person name="Jackson L."/>
            <person name="Jakkamsetti A."/>
            <person name="Javaid M."/>
            <person name="Jayaseelan J.C."/>
            <person name="Jiang H."/>
            <person name="Joshi V."/>
            <person name="Korchina V."/>
            <person name="Kovar C."/>
            <person name="Lara F."/>
            <person name="Lee S."/>
            <person name="Liu Y."/>
            <person name="Mata R."/>
            <person name="Mathew T."/>
            <person name="Munidasa M."/>
            <person name="Muzny D."/>
            <person name="Nazareth L."/>
            <person name="Ngo R."/>
            <person name="Nguyen L."/>
            <person name="Nguyen N."/>
            <person name="Okwuonu G."/>
            <person name="Ongeri F."/>
            <person name="Palculict T."/>
            <person name="Patil S."/>
            <person name="Petrosino J."/>
            <person name="Pham C."/>
            <person name="Pham P."/>
            <person name="Pu L.-L."/>
            <person name="Qin X."/>
            <person name="Qu J."/>
            <person name="Reid J."/>
            <person name="Ross M."/>
            <person name="Ruth R."/>
            <person name="Saada N."/>
            <person name="San Lucas F."/>
            <person name="Santibanez J."/>
            <person name="Shang Y."/>
            <person name="Simmons D."/>
            <person name="Song X.-Z."/>
            <person name="Tang L.-Y."/>
            <person name="Thornton R."/>
            <person name="Warren J."/>
            <person name="Weissenberger G."/>
            <person name="Wilczek-Boney K."/>
            <person name="Worley K."/>
            <person name="Youmans B."/>
            <person name="Zhang J."/>
            <person name="Zhang L."/>
            <person name="Zhao Z."/>
            <person name="Zhou C."/>
            <person name="Zhu D."/>
            <person name="Zhu Y."/>
        </authorList>
    </citation>
    <scope>NUCLEOTIDE SEQUENCE [LARGE SCALE GENOMIC DNA]</scope>
    <source>
        <strain evidence="3 4">F0333</strain>
    </source>
</reference>
<dbReference type="InterPro" id="IPR023346">
    <property type="entry name" value="Lysozyme-like_dom_sf"/>
</dbReference>
<protein>
    <submittedName>
        <fullName evidence="3">Secreted protein</fullName>
    </submittedName>
</protein>
<dbReference type="Gene3D" id="2.20.230.10">
    <property type="entry name" value="Resuscitation-promoting factor rpfb"/>
    <property type="match status" value="1"/>
</dbReference>
<name>N6X0Q8_9ACTO</name>